<dbReference type="GO" id="GO:0071944">
    <property type="term" value="C:cell periphery"/>
    <property type="evidence" value="ECO:0007669"/>
    <property type="project" value="UniProtKB-ARBA"/>
</dbReference>
<organism evidence="7">
    <name type="scientific">Rosellinia necatrix</name>
    <name type="common">White root-rot fungus</name>
    <dbReference type="NCBI Taxonomy" id="77044"/>
    <lineage>
        <taxon>Eukaryota</taxon>
        <taxon>Fungi</taxon>
        <taxon>Dikarya</taxon>
        <taxon>Ascomycota</taxon>
        <taxon>Pezizomycotina</taxon>
        <taxon>Sordariomycetes</taxon>
        <taxon>Xylariomycetidae</taxon>
        <taxon>Xylariales</taxon>
        <taxon>Xylariaceae</taxon>
        <taxon>Rosellinia</taxon>
    </lineage>
</organism>
<keyword evidence="8" id="KW-1185">Reference proteome</keyword>
<dbReference type="GO" id="GO:0016020">
    <property type="term" value="C:membrane"/>
    <property type="evidence" value="ECO:0007669"/>
    <property type="project" value="UniProtKB-SubCell"/>
</dbReference>
<keyword evidence="4 6" id="KW-0472">Membrane</keyword>
<proteinExistence type="predicted"/>
<dbReference type="Pfam" id="PF03229">
    <property type="entry name" value="Alpha_GJ"/>
    <property type="match status" value="1"/>
</dbReference>
<feature type="compositionally biased region" description="Low complexity" evidence="5">
    <location>
        <begin position="120"/>
        <end position="160"/>
    </location>
</feature>
<evidence type="ECO:0000313" key="7">
    <source>
        <dbReference type="EMBL" id="GAP85941.2"/>
    </source>
</evidence>
<dbReference type="STRING" id="77044.A0A1W2TD86"/>
<dbReference type="CDD" id="cd12087">
    <property type="entry name" value="TM_EGFR-like"/>
    <property type="match status" value="1"/>
</dbReference>
<dbReference type="InterPro" id="IPR051694">
    <property type="entry name" value="Immunoregulatory_rcpt-like"/>
</dbReference>
<evidence type="ECO:0000256" key="5">
    <source>
        <dbReference type="SAM" id="MobiDB-lite"/>
    </source>
</evidence>
<reference evidence="7" key="1">
    <citation type="submission" date="2016-03" db="EMBL/GenBank/DDBJ databases">
        <title>Draft genome sequence of Rosellinia necatrix.</title>
        <authorList>
            <person name="Kanematsu S."/>
        </authorList>
    </citation>
    <scope>NUCLEOTIDE SEQUENCE [LARGE SCALE GENOMIC DNA]</scope>
    <source>
        <strain evidence="7">W97</strain>
    </source>
</reference>
<sequence>MKLSSLGSINTCAVDFAKCSQAGLPDNFCCSAGSTCNVLAGGTTVLCCPEGGDCSKIKTVSCDISLQDPGVNPTAALKTTELDGKLPVCGKGCCPFGYHCDEGSVSCVKDEDQNLKPGQTSSTTTSVPGPTSAVTPSPTTSGDALSTSTSVPAATTSATTGGAGGLPAKESETPSPAASSAPNTAAIVGGVVGALIFLSAVGAGFWLVRQRRRKAAADEKKRDATAFATVISAPIPHADYHTQRLDFLAKAQGSSASSSPTRVDTYERFPPNSPYSAFAFRPNSQMTDAPRSHHSSAEVGGLRNLTSRYSIPNPFASPRERQHSGGSESINIFADPSTVGTPSTYNRRDTTWTEFQNHADRSRASTPTPLPRR</sequence>
<dbReference type="Proteomes" id="UP000054516">
    <property type="component" value="Unassembled WGS sequence"/>
</dbReference>
<protein>
    <submittedName>
        <fullName evidence="7">Uncharacterized protein</fullName>
    </submittedName>
</protein>
<keyword evidence="3 6" id="KW-1133">Transmembrane helix</keyword>
<evidence type="ECO:0000256" key="2">
    <source>
        <dbReference type="ARBA" id="ARBA00022692"/>
    </source>
</evidence>
<evidence type="ECO:0000256" key="3">
    <source>
        <dbReference type="ARBA" id="ARBA00022989"/>
    </source>
</evidence>
<comment type="subcellular location">
    <subcellularLocation>
        <location evidence="1">Membrane</location>
        <topology evidence="1">Single-pass membrane protein</topology>
    </subcellularLocation>
</comment>
<dbReference type="OMA" id="SINTCAV"/>
<gene>
    <name evidence="7" type="ORF">SAMD00023353_0300440</name>
</gene>
<evidence type="ECO:0000256" key="6">
    <source>
        <dbReference type="SAM" id="Phobius"/>
    </source>
</evidence>
<feature type="transmembrane region" description="Helical" evidence="6">
    <location>
        <begin position="185"/>
        <end position="208"/>
    </location>
</feature>
<dbReference type="EMBL" id="DF977448">
    <property type="protein sequence ID" value="GAP85941.2"/>
    <property type="molecule type" value="Genomic_DNA"/>
</dbReference>
<evidence type="ECO:0000256" key="1">
    <source>
        <dbReference type="ARBA" id="ARBA00004167"/>
    </source>
</evidence>
<feature type="region of interest" description="Disordered" evidence="5">
    <location>
        <begin position="111"/>
        <end position="181"/>
    </location>
</feature>
<dbReference type="AlphaFoldDB" id="A0A1W2TD86"/>
<evidence type="ECO:0000256" key="4">
    <source>
        <dbReference type="ARBA" id="ARBA00023136"/>
    </source>
</evidence>
<accession>A0A1W2TD86</accession>
<feature type="region of interest" description="Disordered" evidence="5">
    <location>
        <begin position="277"/>
        <end position="373"/>
    </location>
</feature>
<keyword evidence="2 6" id="KW-0812">Transmembrane</keyword>
<evidence type="ECO:0000313" key="8">
    <source>
        <dbReference type="Proteomes" id="UP000054516"/>
    </source>
</evidence>
<dbReference type="InterPro" id="IPR004913">
    <property type="entry name" value="Herpes_gJ"/>
</dbReference>
<name>A0A1W2TD86_ROSNE</name>
<dbReference type="PANTHER" id="PTHR15549">
    <property type="entry name" value="PAIRED IMMUNOGLOBULIN-LIKE TYPE 2 RECEPTOR"/>
    <property type="match status" value="1"/>
</dbReference>
<dbReference type="OrthoDB" id="5338512at2759"/>
<feature type="compositionally biased region" description="Basic and acidic residues" evidence="5">
    <location>
        <begin position="346"/>
        <end position="363"/>
    </location>
</feature>